<dbReference type="EMBL" id="CM029046">
    <property type="protein sequence ID" value="KAG2591295.1"/>
    <property type="molecule type" value="Genomic_DNA"/>
</dbReference>
<accession>A0A8T0S219</accession>
<name>A0A8T0S219_PANVG</name>
<protein>
    <submittedName>
        <fullName evidence="3">Uncharacterized protein</fullName>
    </submittedName>
</protein>
<keyword evidence="4" id="KW-1185">Reference proteome</keyword>
<gene>
    <name evidence="3" type="ORF">PVAP13_5NG472000</name>
</gene>
<dbReference type="Proteomes" id="UP000823388">
    <property type="component" value="Chromosome 5N"/>
</dbReference>
<feature type="transmembrane region" description="Helical" evidence="2">
    <location>
        <begin position="20"/>
        <end position="44"/>
    </location>
</feature>
<keyword evidence="2" id="KW-0472">Membrane</keyword>
<reference evidence="3" key="1">
    <citation type="submission" date="2020-05" db="EMBL/GenBank/DDBJ databases">
        <title>WGS assembly of Panicum virgatum.</title>
        <authorList>
            <person name="Lovell J.T."/>
            <person name="Jenkins J."/>
            <person name="Shu S."/>
            <person name="Juenger T.E."/>
            <person name="Schmutz J."/>
        </authorList>
    </citation>
    <scope>NUCLEOTIDE SEQUENCE</scope>
    <source>
        <strain evidence="3">AP13</strain>
    </source>
</reference>
<feature type="compositionally biased region" description="Polar residues" evidence="1">
    <location>
        <begin position="108"/>
        <end position="122"/>
    </location>
</feature>
<evidence type="ECO:0000313" key="3">
    <source>
        <dbReference type="EMBL" id="KAG2591295.1"/>
    </source>
</evidence>
<comment type="caution">
    <text evidence="3">The sequence shown here is derived from an EMBL/GenBank/DDBJ whole genome shotgun (WGS) entry which is preliminary data.</text>
</comment>
<dbReference type="AlphaFoldDB" id="A0A8T0S219"/>
<sequence>MDSQGMEALPPLALWGFDPIRFMSLFGWNFGISLSILFLCCFLAEFLEARRSAHGVTGSATSGVALARWCGKQQRWRRLSDTQQEAASSSASSSVGRRRKSSPLLQLPQHQASRPNQQQGLATQRAAAQVGMHLTGRGESSGQTTQPKVFF</sequence>
<proteinExistence type="predicted"/>
<keyword evidence="2" id="KW-1133">Transmembrane helix</keyword>
<feature type="region of interest" description="Disordered" evidence="1">
    <location>
        <begin position="79"/>
        <end position="128"/>
    </location>
</feature>
<organism evidence="3 4">
    <name type="scientific">Panicum virgatum</name>
    <name type="common">Blackwell switchgrass</name>
    <dbReference type="NCBI Taxonomy" id="38727"/>
    <lineage>
        <taxon>Eukaryota</taxon>
        <taxon>Viridiplantae</taxon>
        <taxon>Streptophyta</taxon>
        <taxon>Embryophyta</taxon>
        <taxon>Tracheophyta</taxon>
        <taxon>Spermatophyta</taxon>
        <taxon>Magnoliopsida</taxon>
        <taxon>Liliopsida</taxon>
        <taxon>Poales</taxon>
        <taxon>Poaceae</taxon>
        <taxon>PACMAD clade</taxon>
        <taxon>Panicoideae</taxon>
        <taxon>Panicodae</taxon>
        <taxon>Paniceae</taxon>
        <taxon>Panicinae</taxon>
        <taxon>Panicum</taxon>
        <taxon>Panicum sect. Hiantes</taxon>
    </lineage>
</organism>
<keyword evidence="2" id="KW-0812">Transmembrane</keyword>
<evidence type="ECO:0000256" key="1">
    <source>
        <dbReference type="SAM" id="MobiDB-lite"/>
    </source>
</evidence>
<feature type="compositionally biased region" description="Low complexity" evidence="1">
    <location>
        <begin position="86"/>
        <end position="95"/>
    </location>
</feature>
<evidence type="ECO:0000256" key="2">
    <source>
        <dbReference type="SAM" id="Phobius"/>
    </source>
</evidence>
<evidence type="ECO:0000313" key="4">
    <source>
        <dbReference type="Proteomes" id="UP000823388"/>
    </source>
</evidence>